<feature type="transmembrane region" description="Helical" evidence="10">
    <location>
        <begin position="890"/>
        <end position="912"/>
    </location>
</feature>
<comment type="subcellular location">
    <subcellularLocation>
        <location evidence="1">Cell membrane</location>
        <topology evidence="1">Multi-pass membrane protein</topology>
    </subcellularLocation>
</comment>
<feature type="transmembrane region" description="Helical" evidence="10">
    <location>
        <begin position="1145"/>
        <end position="1168"/>
    </location>
</feature>
<feature type="transmembrane region" description="Helical" evidence="10">
    <location>
        <begin position="827"/>
        <end position="848"/>
    </location>
</feature>
<feature type="transmembrane region" description="Helical" evidence="10">
    <location>
        <begin position="735"/>
        <end position="756"/>
    </location>
</feature>
<feature type="transmembrane region" description="Helical" evidence="10">
    <location>
        <begin position="121"/>
        <end position="141"/>
    </location>
</feature>
<dbReference type="EMBL" id="KQ979955">
    <property type="protein sequence ID" value="KYN18452.1"/>
    <property type="molecule type" value="Genomic_DNA"/>
</dbReference>
<accession>A0A195E0H6</accession>
<feature type="transmembrane region" description="Helical" evidence="10">
    <location>
        <begin position="961"/>
        <end position="985"/>
    </location>
</feature>
<feature type="transmembrane region" description="Helical" evidence="10">
    <location>
        <begin position="617"/>
        <end position="637"/>
    </location>
</feature>
<keyword evidence="3" id="KW-0716">Sensory transduction</keyword>
<keyword evidence="7 10" id="KW-0472">Membrane</keyword>
<evidence type="ECO:0000256" key="4">
    <source>
        <dbReference type="ARBA" id="ARBA00022692"/>
    </source>
</evidence>
<feature type="transmembrane region" description="Helical" evidence="10">
    <location>
        <begin position="505"/>
        <end position="529"/>
    </location>
</feature>
<dbReference type="GO" id="GO:0005549">
    <property type="term" value="F:odorant binding"/>
    <property type="evidence" value="ECO:0007669"/>
    <property type="project" value="InterPro"/>
</dbReference>
<feature type="transmembrane region" description="Helical" evidence="10">
    <location>
        <begin position="391"/>
        <end position="413"/>
    </location>
</feature>
<dbReference type="Proteomes" id="UP000078492">
    <property type="component" value="Unassembled WGS sequence"/>
</dbReference>
<dbReference type="GO" id="GO:0004984">
    <property type="term" value="F:olfactory receptor activity"/>
    <property type="evidence" value="ECO:0007669"/>
    <property type="project" value="InterPro"/>
</dbReference>
<evidence type="ECO:0000256" key="10">
    <source>
        <dbReference type="SAM" id="Phobius"/>
    </source>
</evidence>
<keyword evidence="5" id="KW-0552">Olfaction</keyword>
<dbReference type="GO" id="GO:0005886">
    <property type="term" value="C:plasma membrane"/>
    <property type="evidence" value="ECO:0007669"/>
    <property type="project" value="UniProtKB-SubCell"/>
</dbReference>
<name>A0A195E0H6_9HYME</name>
<dbReference type="PANTHER" id="PTHR21137:SF35">
    <property type="entry name" value="ODORANT RECEPTOR 19A-RELATED"/>
    <property type="match status" value="1"/>
</dbReference>
<evidence type="ECO:0000313" key="12">
    <source>
        <dbReference type="Proteomes" id="UP000078492"/>
    </source>
</evidence>
<feature type="transmembrane region" description="Helical" evidence="10">
    <location>
        <begin position="1113"/>
        <end position="1133"/>
    </location>
</feature>
<keyword evidence="12" id="KW-1185">Reference proteome</keyword>
<feature type="transmembrane region" description="Helical" evidence="10">
    <location>
        <begin position="1005"/>
        <end position="1025"/>
    </location>
</feature>
<dbReference type="InterPro" id="IPR004117">
    <property type="entry name" value="7tm6_olfct_rcpt"/>
</dbReference>
<proteinExistence type="predicted"/>
<evidence type="ECO:0000256" key="3">
    <source>
        <dbReference type="ARBA" id="ARBA00022606"/>
    </source>
</evidence>
<reference evidence="11 12" key="1">
    <citation type="submission" date="2015-09" db="EMBL/GenBank/DDBJ databases">
        <title>Trachymyrmex cornetzi WGS genome.</title>
        <authorList>
            <person name="Nygaard S."/>
            <person name="Hu H."/>
            <person name="Boomsma J."/>
            <person name="Zhang G."/>
        </authorList>
    </citation>
    <scope>NUCLEOTIDE SEQUENCE [LARGE SCALE GENOMIC DNA]</scope>
    <source>
        <strain evidence="11">Tcor2-1</strain>
        <tissue evidence="11">Whole body</tissue>
    </source>
</reference>
<feature type="transmembrane region" description="Helical" evidence="10">
    <location>
        <begin position="1205"/>
        <end position="1226"/>
    </location>
</feature>
<sequence length="1397" mass="158340">MGLKTTISPSVEFGLRAIGIWPGSHNILYRTFWTISLGLAQTFQFKYIVACIETANFLDLVDSVSTTLPYSLLCLKLIILWQNQRLFNDILTSMSRDWHNCDAVAFDVRIMTNKATLSHRCSMLIIGVYSIAVVVYVSVIMEFNSIKSESGKGELFLKMEFPFVHEFFPVYEIVMFIQFVQLLSNASVIGMLDALIITLSIEGNKGFDMLLKSLFFYIAITLEAFIFCFAGEYLSNKSKSVANAAYEALWYDAKPSESRNLLILILRSQKRLTLTIGKFNDLSLEVFASVRYKNAVFCGIRAANIRKSRQELTLVLSGFVNKEIKKRGFLCEMIPTSTISRPVEIGLRLTGIWPNSSIFFRLLWTLVMGIGLIFQYHYLLIHFSIKELPNLIDGLSTTLPYNLLFFKLVVLWVNNRLFIDILTAMSNDWSEYSNMYAMIDKAVLAHRCSKVTIGVYSTAVLLYSTASINFRKQTNGSCRELLIKMELPFEFCNSPIYEIVECVQFVHLMAVASAIGMLDAFMVTLMLHIGGQIDLMQQKVEEICPKNNKYNLPTTIFRCLINKHHKIIAFSENIEDLFSHIALLQFFSNTLIICCIGFLIVTSMGTDEGVRMVVKTMFFYIAITLEAFIFCFAGEYLSNKSRTIGDAVYESVWYTLKPRDCRILLLIIMRSQRRLTITAGKFMDLSLEGFTNLNNFKHDNSLRICIHMTTTSTVALVVQIGLRGIGFWPNTPCALLFRCLWILTISIVQTLQYWWIVIHFRTDDMSHLMDGLSVTIEYSVMSLKLIILWFNSRIFYDVLAAMATDWREATSSEMHIMMSKANLSRRFSNVIVALHAASFVCFGIEVLASYTDDYDDNEIETPVRVFTLKLQLPSQCNESPLYELVTVLEFFHQLASSTTTGVLNCLLITLILHTSGQIEILCDILKNISSEMTNQQLAFSMKEVIGKHQKIITFSDKIEKIFSYIALIQVMSSTLLTCCIGFTVITSIDTQDSDTIDGTALMKAVVFYIAAAVEAFIFCSCGEYLTAKSKMIGDAAYKSVWYDFAPKESKLVLLIILRSQRRLTITAGNMMDLSLEGFTNMSRRDNMITSTVALSVQIGLRSIGFWPNTPCALLFRCFWILTIGIVQTFQYWWIIIHLRTDDMSYLMDGLSVTIEYSVMSLKLIILWFNSRIFYDVLAAMAADWREATSSEMHIMMSKANLSRRFSNVIIGLHSVAVICFGIEVLASHTNDYDHGIETPVRAFTLKLQLPLQCNESPLYELVMSLEFFHQLASSTATGVLNSLLITLSINMQDSDTVDGTALMKAVVFYMAAAVEAFTFCFCGEYLTAKSKMIGDAAYKSVWYDFAPKESKLVLLIILRSQRRLTITAGNMMDLSLEGFTSILKASVSYVSVLHAMY</sequence>
<keyword evidence="8 11" id="KW-0675">Receptor</keyword>
<feature type="transmembrane region" description="Helical" evidence="10">
    <location>
        <begin position="213"/>
        <end position="234"/>
    </location>
</feature>
<evidence type="ECO:0000256" key="9">
    <source>
        <dbReference type="ARBA" id="ARBA00023224"/>
    </source>
</evidence>
<evidence type="ECO:0000256" key="8">
    <source>
        <dbReference type="ARBA" id="ARBA00023170"/>
    </source>
</evidence>
<feature type="transmembrane region" description="Helical" evidence="10">
    <location>
        <begin position="358"/>
        <end position="379"/>
    </location>
</feature>
<dbReference type="Pfam" id="PF02949">
    <property type="entry name" value="7tm_6"/>
    <property type="match status" value="4"/>
</dbReference>
<gene>
    <name evidence="11" type="ORF">ALC57_09132</name>
</gene>
<dbReference type="GO" id="GO:0007165">
    <property type="term" value="P:signal transduction"/>
    <property type="evidence" value="ECO:0007669"/>
    <property type="project" value="UniProtKB-KW"/>
</dbReference>
<dbReference type="STRING" id="471704.A0A195E0H6"/>
<keyword evidence="6 10" id="KW-1133">Transmembrane helix</keyword>
<evidence type="ECO:0000256" key="1">
    <source>
        <dbReference type="ARBA" id="ARBA00004651"/>
    </source>
</evidence>
<dbReference type="PANTHER" id="PTHR21137">
    <property type="entry name" value="ODORANT RECEPTOR"/>
    <property type="match status" value="1"/>
</dbReference>
<keyword evidence="9" id="KW-0807">Transducer</keyword>
<feature type="transmembrane region" description="Helical" evidence="10">
    <location>
        <begin position="581"/>
        <end position="605"/>
    </location>
</feature>
<protein>
    <submittedName>
        <fullName evidence="11">Putative odorant receptor 13a</fullName>
    </submittedName>
</protein>
<evidence type="ECO:0000256" key="7">
    <source>
        <dbReference type="ARBA" id="ARBA00023136"/>
    </source>
</evidence>
<evidence type="ECO:0000256" key="5">
    <source>
        <dbReference type="ARBA" id="ARBA00022725"/>
    </source>
</evidence>
<keyword evidence="2" id="KW-1003">Cell membrane</keyword>
<keyword evidence="4 10" id="KW-0812">Transmembrane</keyword>
<organism evidence="11 12">
    <name type="scientific">Trachymyrmex cornetzi</name>
    <dbReference type="NCBI Taxonomy" id="471704"/>
    <lineage>
        <taxon>Eukaryota</taxon>
        <taxon>Metazoa</taxon>
        <taxon>Ecdysozoa</taxon>
        <taxon>Arthropoda</taxon>
        <taxon>Hexapoda</taxon>
        <taxon>Insecta</taxon>
        <taxon>Pterygota</taxon>
        <taxon>Neoptera</taxon>
        <taxon>Endopterygota</taxon>
        <taxon>Hymenoptera</taxon>
        <taxon>Apocrita</taxon>
        <taxon>Aculeata</taxon>
        <taxon>Formicoidea</taxon>
        <taxon>Formicidae</taxon>
        <taxon>Myrmicinae</taxon>
        <taxon>Trachymyrmex</taxon>
    </lineage>
</organism>
<evidence type="ECO:0000313" key="11">
    <source>
        <dbReference type="EMBL" id="KYN18452.1"/>
    </source>
</evidence>
<evidence type="ECO:0000256" key="6">
    <source>
        <dbReference type="ARBA" id="ARBA00022989"/>
    </source>
</evidence>
<evidence type="ECO:0000256" key="2">
    <source>
        <dbReference type="ARBA" id="ARBA00022475"/>
    </source>
</evidence>
<feature type="transmembrane region" description="Helical" evidence="10">
    <location>
        <begin position="1301"/>
        <end position="1322"/>
    </location>
</feature>